<sequence>MASPEEIPPWHLLRMPYEILKPILAELNQRNQISASKTCVMVWQLAYPLAFNRIMVTIGPHRKESEWRNLASAVGLRYVRYLKIRSLFRNDDKPKRIEDLVACSLIAAVRQN</sequence>
<keyword evidence="2" id="KW-1185">Reference proteome</keyword>
<dbReference type="AlphaFoldDB" id="A0A6A6ZWV4"/>
<accession>A0A6A6ZWV4</accession>
<gene>
    <name evidence="1" type="ORF">CC86DRAFT_408113</name>
</gene>
<proteinExistence type="predicted"/>
<dbReference type="EMBL" id="MU006229">
    <property type="protein sequence ID" value="KAF2824974.1"/>
    <property type="molecule type" value="Genomic_DNA"/>
</dbReference>
<evidence type="ECO:0000313" key="2">
    <source>
        <dbReference type="Proteomes" id="UP000799424"/>
    </source>
</evidence>
<dbReference type="Proteomes" id="UP000799424">
    <property type="component" value="Unassembled WGS sequence"/>
</dbReference>
<evidence type="ECO:0000313" key="1">
    <source>
        <dbReference type="EMBL" id="KAF2824974.1"/>
    </source>
</evidence>
<dbReference type="OrthoDB" id="3695593at2759"/>
<protein>
    <recommendedName>
        <fullName evidence="3">F-box domain-containing protein</fullName>
    </recommendedName>
</protein>
<reference evidence="1" key="1">
    <citation type="journal article" date="2020" name="Stud. Mycol.">
        <title>101 Dothideomycetes genomes: a test case for predicting lifestyles and emergence of pathogens.</title>
        <authorList>
            <person name="Haridas S."/>
            <person name="Albert R."/>
            <person name="Binder M."/>
            <person name="Bloem J."/>
            <person name="Labutti K."/>
            <person name="Salamov A."/>
            <person name="Andreopoulos B."/>
            <person name="Baker S."/>
            <person name="Barry K."/>
            <person name="Bills G."/>
            <person name="Bluhm B."/>
            <person name="Cannon C."/>
            <person name="Castanera R."/>
            <person name="Culley D."/>
            <person name="Daum C."/>
            <person name="Ezra D."/>
            <person name="Gonzalez J."/>
            <person name="Henrissat B."/>
            <person name="Kuo A."/>
            <person name="Liang C."/>
            <person name="Lipzen A."/>
            <person name="Lutzoni F."/>
            <person name="Magnuson J."/>
            <person name="Mondo S."/>
            <person name="Nolan M."/>
            <person name="Ohm R."/>
            <person name="Pangilinan J."/>
            <person name="Park H.-J."/>
            <person name="Ramirez L."/>
            <person name="Alfaro M."/>
            <person name="Sun H."/>
            <person name="Tritt A."/>
            <person name="Yoshinaga Y."/>
            <person name="Zwiers L.-H."/>
            <person name="Turgeon B."/>
            <person name="Goodwin S."/>
            <person name="Spatafora J."/>
            <person name="Crous P."/>
            <person name="Grigoriev I."/>
        </authorList>
    </citation>
    <scope>NUCLEOTIDE SEQUENCE</scope>
    <source>
        <strain evidence="1">CBS 113818</strain>
    </source>
</reference>
<name>A0A6A6ZWV4_9PLEO</name>
<organism evidence="1 2">
    <name type="scientific">Ophiobolus disseminans</name>
    <dbReference type="NCBI Taxonomy" id="1469910"/>
    <lineage>
        <taxon>Eukaryota</taxon>
        <taxon>Fungi</taxon>
        <taxon>Dikarya</taxon>
        <taxon>Ascomycota</taxon>
        <taxon>Pezizomycotina</taxon>
        <taxon>Dothideomycetes</taxon>
        <taxon>Pleosporomycetidae</taxon>
        <taxon>Pleosporales</taxon>
        <taxon>Pleosporineae</taxon>
        <taxon>Phaeosphaeriaceae</taxon>
        <taxon>Ophiobolus</taxon>
    </lineage>
</organism>
<evidence type="ECO:0008006" key="3">
    <source>
        <dbReference type="Google" id="ProtNLM"/>
    </source>
</evidence>